<protein>
    <recommendedName>
        <fullName evidence="4">F-box domain-containing protein</fullName>
    </recommendedName>
</protein>
<gene>
    <name evidence="2" type="ORF">RCL2_001697400</name>
    <name evidence="1" type="ORF">RclHR1_10890001</name>
</gene>
<dbReference type="Proteomes" id="UP000247702">
    <property type="component" value="Unassembled WGS sequence"/>
</dbReference>
<organism evidence="1 3">
    <name type="scientific">Rhizophagus clarus</name>
    <dbReference type="NCBI Taxonomy" id="94130"/>
    <lineage>
        <taxon>Eukaryota</taxon>
        <taxon>Fungi</taxon>
        <taxon>Fungi incertae sedis</taxon>
        <taxon>Mucoromycota</taxon>
        <taxon>Glomeromycotina</taxon>
        <taxon>Glomeromycetes</taxon>
        <taxon>Glomerales</taxon>
        <taxon>Glomeraceae</taxon>
        <taxon>Rhizophagus</taxon>
    </lineage>
</organism>
<dbReference type="EMBL" id="BEXD01000101">
    <property type="protein sequence ID" value="GBB84254.1"/>
    <property type="molecule type" value="Genomic_DNA"/>
</dbReference>
<reference evidence="2" key="2">
    <citation type="submission" date="2019-10" db="EMBL/GenBank/DDBJ databases">
        <title>Conservation and host-specific expression of non-tandemly repeated heterogenous ribosome RNA gene in arbuscular mycorrhizal fungi.</title>
        <authorList>
            <person name="Maeda T."/>
            <person name="Kobayashi Y."/>
            <person name="Nakagawa T."/>
            <person name="Ezawa T."/>
            <person name="Yamaguchi K."/>
            <person name="Bino T."/>
            <person name="Nishimoto Y."/>
            <person name="Shigenobu S."/>
            <person name="Kawaguchi M."/>
        </authorList>
    </citation>
    <scope>NUCLEOTIDE SEQUENCE</scope>
    <source>
        <strain evidence="2">HR1</strain>
    </source>
</reference>
<dbReference type="AlphaFoldDB" id="A0A2Z6QHI6"/>
<dbReference type="STRING" id="94130.A0A2Z6QHI6"/>
<dbReference type="InterPro" id="IPR032675">
    <property type="entry name" value="LRR_dom_sf"/>
</dbReference>
<evidence type="ECO:0008006" key="4">
    <source>
        <dbReference type="Google" id="ProtNLM"/>
    </source>
</evidence>
<keyword evidence="3" id="KW-1185">Reference proteome</keyword>
<sequence length="477" mass="56946">MSKLNTDVLYLIIKEFHNDGKTLYSCLSVNKTWCEIIIPILWNNPWKYLNYVTEQILLNKIISHLPEESRNNLINRGIKLPTNCYIKPLFNYISFCRHLNINKIERIIDNSRKKSPRKKSYILNEIIHFFINENTKFTHLYIPEQFSYQIHLIPGAEHCFSEVESLSCNTRINDNVFDGIIDICKSIRELELHVNNSDNIHRISKLIENPKKLFNVRLLLDNPYFLERYESFRKIIENSLIKHANTVQHFGLFRLSFLRILSVFDNLISLDLNGDNYGIIWDCFETMSISLPSLQILKTRSVPIRPLIRLIENTGGNLNEIITKEVLYDSYYIHSEKIIRAIYTKCPKIKYLKLEFKYSDILELEELEKLLINCQHLDGLFFDQADIYNWDNLFEILTKSSPDSLFKFKFHVKQRKRNVQHDSLKLFFDNWKGKRPLLLQFNKKKMEKYSDLIEKYKAEGVVKKFDYNICYEDFEWF</sequence>
<dbReference type="Gene3D" id="3.80.10.10">
    <property type="entry name" value="Ribonuclease Inhibitor"/>
    <property type="match status" value="1"/>
</dbReference>
<evidence type="ECO:0000313" key="2">
    <source>
        <dbReference type="EMBL" id="GES90106.1"/>
    </source>
</evidence>
<evidence type="ECO:0000313" key="1">
    <source>
        <dbReference type="EMBL" id="GBB84254.1"/>
    </source>
</evidence>
<accession>A0A2Z6QHI6</accession>
<dbReference type="OrthoDB" id="2306360at2759"/>
<name>A0A2Z6QHI6_9GLOM</name>
<comment type="caution">
    <text evidence="1">The sequence shown here is derived from an EMBL/GenBank/DDBJ whole genome shotgun (WGS) entry which is preliminary data.</text>
</comment>
<dbReference type="EMBL" id="BLAL01000193">
    <property type="protein sequence ID" value="GES90106.1"/>
    <property type="molecule type" value="Genomic_DNA"/>
</dbReference>
<dbReference type="Proteomes" id="UP000615446">
    <property type="component" value="Unassembled WGS sequence"/>
</dbReference>
<reference evidence="1 3" key="1">
    <citation type="submission" date="2017-11" db="EMBL/GenBank/DDBJ databases">
        <title>The genome of Rhizophagus clarus HR1 reveals common genetic basis of auxotrophy among arbuscular mycorrhizal fungi.</title>
        <authorList>
            <person name="Kobayashi Y."/>
        </authorList>
    </citation>
    <scope>NUCLEOTIDE SEQUENCE [LARGE SCALE GENOMIC DNA]</scope>
    <source>
        <strain evidence="1 3">HR1</strain>
    </source>
</reference>
<proteinExistence type="predicted"/>
<evidence type="ECO:0000313" key="3">
    <source>
        <dbReference type="Proteomes" id="UP000247702"/>
    </source>
</evidence>